<sequence length="71" mass="7994">MAGSGLKELWNTIYAANSIEKMITGHAYSRAVRAHMLTQVCLGKLILDELDLTEEFKITLKQHILSTDFTL</sequence>
<comment type="caution">
    <text evidence="1">The sequence shown here is derived from an EMBL/GenBank/DDBJ whole genome shotgun (WGS) entry which is preliminary data.</text>
</comment>
<keyword evidence="2" id="KW-1185">Reference proteome</keyword>
<organism evidence="1 2">
    <name type="scientific">Macrosiphum euphorbiae</name>
    <name type="common">potato aphid</name>
    <dbReference type="NCBI Taxonomy" id="13131"/>
    <lineage>
        <taxon>Eukaryota</taxon>
        <taxon>Metazoa</taxon>
        <taxon>Ecdysozoa</taxon>
        <taxon>Arthropoda</taxon>
        <taxon>Hexapoda</taxon>
        <taxon>Insecta</taxon>
        <taxon>Pterygota</taxon>
        <taxon>Neoptera</taxon>
        <taxon>Paraneoptera</taxon>
        <taxon>Hemiptera</taxon>
        <taxon>Sternorrhyncha</taxon>
        <taxon>Aphidomorpha</taxon>
        <taxon>Aphidoidea</taxon>
        <taxon>Aphididae</taxon>
        <taxon>Macrosiphini</taxon>
        <taxon>Macrosiphum</taxon>
    </lineage>
</organism>
<protein>
    <submittedName>
        <fullName evidence="1">Uncharacterized protein</fullName>
    </submittedName>
</protein>
<accession>A0AAV0VTG3</accession>
<reference evidence="1 2" key="1">
    <citation type="submission" date="2023-01" db="EMBL/GenBank/DDBJ databases">
        <authorList>
            <person name="Whitehead M."/>
        </authorList>
    </citation>
    <scope>NUCLEOTIDE SEQUENCE [LARGE SCALE GENOMIC DNA]</scope>
</reference>
<proteinExistence type="predicted"/>
<dbReference type="AlphaFoldDB" id="A0AAV0VTG3"/>
<name>A0AAV0VTG3_9HEMI</name>
<dbReference type="EMBL" id="CARXXK010000001">
    <property type="protein sequence ID" value="CAI6347499.1"/>
    <property type="molecule type" value="Genomic_DNA"/>
</dbReference>
<evidence type="ECO:0000313" key="1">
    <source>
        <dbReference type="EMBL" id="CAI6347499.1"/>
    </source>
</evidence>
<evidence type="ECO:0000313" key="2">
    <source>
        <dbReference type="Proteomes" id="UP001160148"/>
    </source>
</evidence>
<dbReference type="Proteomes" id="UP001160148">
    <property type="component" value="Unassembled WGS sequence"/>
</dbReference>
<gene>
    <name evidence="1" type="ORF">MEUPH1_LOCUS4283</name>
</gene>